<evidence type="ECO:0000256" key="5">
    <source>
        <dbReference type="HAMAP-Rule" id="MF_01370"/>
    </source>
</evidence>
<evidence type="ECO:0000256" key="4">
    <source>
        <dbReference type="ARBA" id="ARBA00023276"/>
    </source>
</evidence>
<dbReference type="InterPro" id="IPR038676">
    <property type="entry name" value="Psb28_c1_sf"/>
</dbReference>
<dbReference type="RefSeq" id="WP_194031388.1">
    <property type="nucleotide sequence ID" value="NZ_JADEWZ010000043.1"/>
</dbReference>
<dbReference type="EMBL" id="JADEWZ010000043">
    <property type="protein sequence ID" value="MBE9118300.1"/>
    <property type="molecule type" value="Genomic_DNA"/>
</dbReference>
<reference evidence="7" key="1">
    <citation type="submission" date="2020-10" db="EMBL/GenBank/DDBJ databases">
        <authorList>
            <person name="Castelo-Branco R."/>
            <person name="Eusebio N."/>
            <person name="Adriana R."/>
            <person name="Vieira A."/>
            <person name="Brugerolle De Fraissinette N."/>
            <person name="Rezende De Castro R."/>
            <person name="Schneider M.P."/>
            <person name="Vasconcelos V."/>
            <person name="Leao P.N."/>
        </authorList>
    </citation>
    <scope>NUCLEOTIDE SEQUENCE</scope>
    <source>
        <strain evidence="7">LEGE 07157</strain>
    </source>
</reference>
<keyword evidence="4 5" id="KW-0604">Photosystem II</keyword>
<evidence type="ECO:0000256" key="2">
    <source>
        <dbReference type="ARBA" id="ARBA00022531"/>
    </source>
</evidence>
<keyword evidence="3 5" id="KW-0472">Membrane</keyword>
<dbReference type="PANTHER" id="PTHR34963:SF2">
    <property type="entry name" value="PHOTOSYSTEM II REACTION CENTER PSB28 PROTEIN, CHLOROPLASTIC"/>
    <property type="match status" value="1"/>
</dbReference>
<dbReference type="AlphaFoldDB" id="A0A8J7JDI5"/>
<gene>
    <name evidence="5 7" type="primary">psb28</name>
    <name evidence="7" type="ORF">IQ249_20620</name>
</gene>
<dbReference type="Pfam" id="PF03912">
    <property type="entry name" value="Psb28"/>
    <property type="match status" value="1"/>
</dbReference>
<dbReference type="GO" id="GO:0031676">
    <property type="term" value="C:plasma membrane-derived thylakoid membrane"/>
    <property type="evidence" value="ECO:0007669"/>
    <property type="project" value="UniProtKB-SubCell"/>
</dbReference>
<dbReference type="Proteomes" id="UP000654482">
    <property type="component" value="Unassembled WGS sequence"/>
</dbReference>
<evidence type="ECO:0000313" key="7">
    <source>
        <dbReference type="EMBL" id="MBE9118300.1"/>
    </source>
</evidence>
<keyword evidence="2 5" id="KW-0602">Photosynthesis</keyword>
<evidence type="ECO:0000256" key="6">
    <source>
        <dbReference type="RuleBase" id="RU003509"/>
    </source>
</evidence>
<comment type="subunit">
    <text evidence="5">Part of the photosystem II complex.</text>
</comment>
<name>A0A8J7JDI5_9CYAN</name>
<dbReference type="NCBIfam" id="TIGR03047">
    <property type="entry name" value="PS_II_psb28"/>
    <property type="match status" value="1"/>
</dbReference>
<proteinExistence type="inferred from homology"/>
<keyword evidence="5" id="KW-0793">Thylakoid</keyword>
<dbReference type="GO" id="GO:0015979">
    <property type="term" value="P:photosynthesis"/>
    <property type="evidence" value="ECO:0007669"/>
    <property type="project" value="UniProtKB-UniRule"/>
</dbReference>
<comment type="subcellular location">
    <subcellularLocation>
        <location evidence="5">Cellular thylakoid membrane</location>
        <topology evidence="5">Peripheral membrane protein</topology>
        <orientation evidence="5">Cytoplasmic side</orientation>
    </subcellularLocation>
    <subcellularLocation>
        <location evidence="1">Membrane</location>
        <topology evidence="1">Peripheral membrane protein</topology>
    </subcellularLocation>
</comment>
<comment type="caution">
    <text evidence="7">The sequence shown here is derived from an EMBL/GenBank/DDBJ whole genome shotgun (WGS) entry which is preliminary data.</text>
</comment>
<evidence type="ECO:0000256" key="1">
    <source>
        <dbReference type="ARBA" id="ARBA00004170"/>
    </source>
</evidence>
<dbReference type="GO" id="GO:0009654">
    <property type="term" value="C:photosystem II oxygen evolving complex"/>
    <property type="evidence" value="ECO:0007669"/>
    <property type="project" value="InterPro"/>
</dbReference>
<evidence type="ECO:0000313" key="8">
    <source>
        <dbReference type="Proteomes" id="UP000654482"/>
    </source>
</evidence>
<dbReference type="Gene3D" id="2.40.30.220">
    <property type="entry name" value="Photosystem II Psb28"/>
    <property type="match status" value="1"/>
</dbReference>
<keyword evidence="8" id="KW-1185">Reference proteome</keyword>
<dbReference type="InterPro" id="IPR005610">
    <property type="entry name" value="PSII_Psb28_class-1"/>
</dbReference>
<accession>A0A8J7JDI5</accession>
<sequence>MARIEFSKGIVEEIVPDVRLTRSRNGNGGIANFRFDDPNALKSDSTEEITGMYMIDNEGEITTRDVKGVFVNGQARALEAMYVMRSAEEWERFLRFMKAYAEEQGLEFNKS</sequence>
<dbReference type="PANTHER" id="PTHR34963">
    <property type="match status" value="1"/>
</dbReference>
<comment type="similarity">
    <text evidence="5 6">Belongs to the Psb28 family.</text>
</comment>
<dbReference type="HAMAP" id="MF_01370">
    <property type="entry name" value="PSII_Psb28"/>
    <property type="match status" value="1"/>
</dbReference>
<protein>
    <recommendedName>
        <fullName evidence="5 6">Photosystem II reaction center Psb28 protein</fullName>
    </recommendedName>
    <alternativeName>
        <fullName evidence="5">Photosystem II 13 kDa protein</fullName>
    </alternativeName>
    <alternativeName>
        <fullName evidence="5">Photosystem II reaction center W protein</fullName>
    </alternativeName>
</protein>
<organism evidence="7 8">
    <name type="scientific">Lusitaniella coriacea LEGE 07157</name>
    <dbReference type="NCBI Taxonomy" id="945747"/>
    <lineage>
        <taxon>Bacteria</taxon>
        <taxon>Bacillati</taxon>
        <taxon>Cyanobacteriota</taxon>
        <taxon>Cyanophyceae</taxon>
        <taxon>Spirulinales</taxon>
        <taxon>Lusitaniellaceae</taxon>
        <taxon>Lusitaniella</taxon>
    </lineage>
</organism>
<evidence type="ECO:0000256" key="3">
    <source>
        <dbReference type="ARBA" id="ARBA00023136"/>
    </source>
</evidence>